<keyword evidence="3" id="KW-1185">Reference proteome</keyword>
<dbReference type="Proteomes" id="UP000483286">
    <property type="component" value="Unassembled WGS sequence"/>
</dbReference>
<evidence type="ECO:0000313" key="2">
    <source>
        <dbReference type="EMBL" id="MVN88504.1"/>
    </source>
</evidence>
<reference evidence="2 3" key="1">
    <citation type="submission" date="2019-12" db="EMBL/GenBank/DDBJ databases">
        <title>Deinococcus sp. HMF7620 Genome sequencing and assembly.</title>
        <authorList>
            <person name="Kang H."/>
            <person name="Kim H."/>
            <person name="Joh K."/>
        </authorList>
    </citation>
    <scope>NUCLEOTIDE SEQUENCE [LARGE SCALE GENOMIC DNA]</scope>
    <source>
        <strain evidence="2 3">HMF7620</strain>
    </source>
</reference>
<organism evidence="2 3">
    <name type="scientific">Deinococcus arboris</name>
    <dbReference type="NCBI Taxonomy" id="2682977"/>
    <lineage>
        <taxon>Bacteria</taxon>
        <taxon>Thermotogati</taxon>
        <taxon>Deinococcota</taxon>
        <taxon>Deinococci</taxon>
        <taxon>Deinococcales</taxon>
        <taxon>Deinococcaceae</taxon>
        <taxon>Deinococcus</taxon>
    </lineage>
</organism>
<dbReference type="EMBL" id="WQLB01000029">
    <property type="protein sequence ID" value="MVN88504.1"/>
    <property type="molecule type" value="Genomic_DNA"/>
</dbReference>
<protein>
    <submittedName>
        <fullName evidence="2">Uncharacterized protein</fullName>
    </submittedName>
</protein>
<comment type="caution">
    <text evidence="2">The sequence shown here is derived from an EMBL/GenBank/DDBJ whole genome shotgun (WGS) entry which is preliminary data.</text>
</comment>
<accession>A0A7C9MSZ6</accession>
<dbReference type="AlphaFoldDB" id="A0A7C9MSZ6"/>
<keyword evidence="1" id="KW-0732">Signal</keyword>
<feature type="chain" id="PRO_5028930802" evidence="1">
    <location>
        <begin position="18"/>
        <end position="167"/>
    </location>
</feature>
<evidence type="ECO:0000256" key="1">
    <source>
        <dbReference type="SAM" id="SignalP"/>
    </source>
</evidence>
<evidence type="ECO:0000313" key="3">
    <source>
        <dbReference type="Proteomes" id="UP000483286"/>
    </source>
</evidence>
<name>A0A7C9MSZ6_9DEIO</name>
<dbReference type="RefSeq" id="WP_157460564.1">
    <property type="nucleotide sequence ID" value="NZ_WQLB01000029.1"/>
</dbReference>
<sequence length="167" mass="18225">MRSLMLIAALTWSVAGAAPLLGTTSSFAESTFCRSFSCRLAGKDVLGPKLTEWRYFVGPQIDDEAPIRVVSVIRQSDRVVSANWVTGAQDTVLYPGGFDTRMIALLVGTLTGKTPTPGNLLDFDDACIENGSKVYTQTWTATSRLSCLITSEFRGALRYSFHVHLPQ</sequence>
<feature type="signal peptide" evidence="1">
    <location>
        <begin position="1"/>
        <end position="17"/>
    </location>
</feature>
<proteinExistence type="predicted"/>
<gene>
    <name evidence="2" type="ORF">GO986_17320</name>
</gene>